<name>A0A5J5IP14_9MICO</name>
<evidence type="ECO:0000313" key="3">
    <source>
        <dbReference type="Proteomes" id="UP000327039"/>
    </source>
</evidence>
<keyword evidence="1" id="KW-0472">Membrane</keyword>
<organism evidence="2 3">
    <name type="scientific">Microbacterium radiodurans</name>
    <dbReference type="NCBI Taxonomy" id="661398"/>
    <lineage>
        <taxon>Bacteria</taxon>
        <taxon>Bacillati</taxon>
        <taxon>Actinomycetota</taxon>
        <taxon>Actinomycetes</taxon>
        <taxon>Micrococcales</taxon>
        <taxon>Microbacteriaceae</taxon>
        <taxon>Microbacterium</taxon>
    </lineage>
</organism>
<evidence type="ECO:0000256" key="1">
    <source>
        <dbReference type="SAM" id="Phobius"/>
    </source>
</evidence>
<proteinExistence type="predicted"/>
<accession>A0A5J5IP14</accession>
<keyword evidence="1" id="KW-0812">Transmembrane</keyword>
<dbReference type="EMBL" id="VYRZ01000004">
    <property type="protein sequence ID" value="KAA9084135.1"/>
    <property type="molecule type" value="Genomic_DNA"/>
</dbReference>
<protein>
    <recommendedName>
        <fullName evidence="4">DUF2530 domain-containing protein</fullName>
    </recommendedName>
</protein>
<feature type="transmembrane region" description="Helical" evidence="1">
    <location>
        <begin position="38"/>
        <end position="58"/>
    </location>
</feature>
<evidence type="ECO:0008006" key="4">
    <source>
        <dbReference type="Google" id="ProtNLM"/>
    </source>
</evidence>
<reference evidence="3" key="1">
    <citation type="submission" date="2019-09" db="EMBL/GenBank/DDBJ databases">
        <title>Mumia zhuanghuii sp. nov. isolated from the intestinal contents of plateau pika (Ochotona curzoniae) in the Qinghai-Tibet plateau of China.</title>
        <authorList>
            <person name="Tian Z."/>
        </authorList>
    </citation>
    <scope>NUCLEOTIDE SEQUENCE [LARGE SCALE GENOMIC DNA]</scope>
    <source>
        <strain evidence="3">DSM 25564</strain>
    </source>
</reference>
<keyword evidence="3" id="KW-1185">Reference proteome</keyword>
<feature type="transmembrane region" description="Helical" evidence="1">
    <location>
        <begin position="12"/>
        <end position="32"/>
    </location>
</feature>
<dbReference type="RefSeq" id="WP_150420379.1">
    <property type="nucleotide sequence ID" value="NZ_VYRZ01000004.1"/>
</dbReference>
<dbReference type="AlphaFoldDB" id="A0A5J5IP14"/>
<keyword evidence="1" id="KW-1133">Transmembrane helix</keyword>
<evidence type="ECO:0000313" key="2">
    <source>
        <dbReference type="EMBL" id="KAA9084135.1"/>
    </source>
</evidence>
<comment type="caution">
    <text evidence="2">The sequence shown here is derived from an EMBL/GenBank/DDBJ whole genome shotgun (WGS) entry which is preliminary data.</text>
</comment>
<sequence length="69" mass="7686">MPSSREDRSTPHILAIVGVGALITAGLVYVAFDSGHMPGVWITTGIWIVVCIVSAWWYSRRRGRRCRAE</sequence>
<dbReference type="Proteomes" id="UP000327039">
    <property type="component" value="Unassembled WGS sequence"/>
</dbReference>
<gene>
    <name evidence="2" type="ORF">F6B42_14235</name>
</gene>